<dbReference type="GO" id="GO:0034236">
    <property type="term" value="F:protein kinase A catalytic subunit binding"/>
    <property type="evidence" value="ECO:0007669"/>
    <property type="project" value="TreeGrafter"/>
</dbReference>
<dbReference type="GO" id="GO:0030552">
    <property type="term" value="F:cAMP binding"/>
    <property type="evidence" value="ECO:0007669"/>
    <property type="project" value="TreeGrafter"/>
</dbReference>
<evidence type="ECO:0000313" key="4">
    <source>
        <dbReference type="EMBL" id="EGV50865.1"/>
    </source>
</evidence>
<dbReference type="AlphaFoldDB" id="G2DEV8"/>
<dbReference type="EMBL" id="AFOC01000060">
    <property type="protein sequence ID" value="EGV50865.1"/>
    <property type="molecule type" value="Genomic_DNA"/>
</dbReference>
<feature type="transmembrane region" description="Helical" evidence="2">
    <location>
        <begin position="34"/>
        <end position="55"/>
    </location>
</feature>
<sequence>MHATLANEALPVISTSVALIAGFLVFTLSDFQPIALFGLLSALVIATALIADFVITPLVISSLRLVSLWDLLSAQLRQEVIPQSVLFREMRPWQIRRFILASTVTEYAAGEQVFKPGDKSHAMYLVMQGAVEVSMPGRENSEKRLVVNRFAPGKLFGDIALLANEPRKTQAVALEKSSLLVLSRDSLRSVTLLHPFIGSRLFYNLATDVSCRWVTFIDKINPPTPTDTAPAKRGDRNVAGPEHERQNGIQ</sequence>
<dbReference type="PANTHER" id="PTHR11635">
    <property type="entry name" value="CAMP-DEPENDENT PROTEIN KINASE REGULATORY CHAIN"/>
    <property type="match status" value="1"/>
</dbReference>
<proteinExistence type="predicted"/>
<evidence type="ECO:0000256" key="2">
    <source>
        <dbReference type="SAM" id="Phobius"/>
    </source>
</evidence>
<keyword evidence="2" id="KW-0812">Transmembrane</keyword>
<dbReference type="GO" id="GO:0005829">
    <property type="term" value="C:cytosol"/>
    <property type="evidence" value="ECO:0007669"/>
    <property type="project" value="TreeGrafter"/>
</dbReference>
<evidence type="ECO:0000313" key="5">
    <source>
        <dbReference type="Proteomes" id="UP000004491"/>
    </source>
</evidence>
<dbReference type="GO" id="GO:0005952">
    <property type="term" value="C:cAMP-dependent protein kinase complex"/>
    <property type="evidence" value="ECO:0007669"/>
    <property type="project" value="InterPro"/>
</dbReference>
<dbReference type="PANTHER" id="PTHR11635:SF166">
    <property type="entry name" value="CYCLIC NUCLEOTIDE-BINDING DOMAIN-CONTAINING PROTEIN"/>
    <property type="match status" value="1"/>
</dbReference>
<dbReference type="InterPro" id="IPR018490">
    <property type="entry name" value="cNMP-bd_dom_sf"/>
</dbReference>
<gene>
    <name evidence="4" type="ORF">Rifp1Sym_cg00190</name>
</gene>
<dbReference type="InterPro" id="IPR014710">
    <property type="entry name" value="RmlC-like_jellyroll"/>
</dbReference>
<keyword evidence="2" id="KW-1133">Transmembrane helix</keyword>
<reference evidence="4" key="1">
    <citation type="journal article" date="2011" name="ISME J.">
        <title>The endosymbionts of the deep-sea tubeworms Riftia pachyptila and Tevnia jerichonana share an identical physiology as revealed by proteogenomic analyses.</title>
        <authorList>
            <person name="Gardebrecht A."/>
            <person name="Markert S."/>
            <person name="Felbeck H."/>
            <person name="Thuermer A."/>
            <person name="Albrecht D."/>
            <person name="Wollherr A."/>
            <person name="Kabisch J."/>
            <person name="Lehmann R."/>
            <person name="Daniel R."/>
            <person name="Liesegang H."/>
            <person name="Hecker M."/>
            <person name="Sievert S.M."/>
            <person name="Schweder T."/>
        </authorList>
    </citation>
    <scope>NUCLEOTIDE SEQUENCE [LARGE SCALE GENOMIC DNA]</scope>
</reference>
<feature type="transmembrane region" description="Helical" evidence="2">
    <location>
        <begin position="9"/>
        <end position="28"/>
    </location>
</feature>
<feature type="region of interest" description="Disordered" evidence="1">
    <location>
        <begin position="222"/>
        <end position="250"/>
    </location>
</feature>
<organism evidence="4 5">
    <name type="scientific">endosymbiont of Riftia pachyptila</name>
    <name type="common">vent Ph05</name>
    <dbReference type="NCBI Taxonomy" id="1048808"/>
    <lineage>
        <taxon>Bacteria</taxon>
        <taxon>Pseudomonadati</taxon>
        <taxon>Pseudomonadota</taxon>
        <taxon>Gammaproteobacteria</taxon>
        <taxon>sulfur-oxidizing symbionts</taxon>
    </lineage>
</organism>
<name>G2DEV8_9GAMM</name>
<dbReference type="Pfam" id="PF00027">
    <property type="entry name" value="cNMP_binding"/>
    <property type="match status" value="1"/>
</dbReference>
<dbReference type="Proteomes" id="UP000004491">
    <property type="component" value="Unassembled WGS sequence"/>
</dbReference>
<comment type="caution">
    <text evidence="4">The sequence shown here is derived from an EMBL/GenBank/DDBJ whole genome shotgun (WGS) entry which is preliminary data.</text>
</comment>
<dbReference type="InterPro" id="IPR000595">
    <property type="entry name" value="cNMP-bd_dom"/>
</dbReference>
<keyword evidence="2" id="KW-0472">Membrane</keyword>
<feature type="domain" description="Cyclic nucleotide-binding" evidence="3">
    <location>
        <begin position="86"/>
        <end position="208"/>
    </location>
</feature>
<dbReference type="SMART" id="SM00100">
    <property type="entry name" value="cNMP"/>
    <property type="match status" value="1"/>
</dbReference>
<dbReference type="PROSITE" id="PS50042">
    <property type="entry name" value="CNMP_BINDING_3"/>
    <property type="match status" value="1"/>
</dbReference>
<dbReference type="SUPFAM" id="SSF82866">
    <property type="entry name" value="Multidrug efflux transporter AcrB transmembrane domain"/>
    <property type="match status" value="1"/>
</dbReference>
<dbReference type="GO" id="GO:0004862">
    <property type="term" value="F:cAMP-dependent protein kinase inhibitor activity"/>
    <property type="evidence" value="ECO:0007669"/>
    <property type="project" value="TreeGrafter"/>
</dbReference>
<accession>G2DEV8</accession>
<dbReference type="CDD" id="cd00038">
    <property type="entry name" value="CAP_ED"/>
    <property type="match status" value="1"/>
</dbReference>
<feature type="compositionally biased region" description="Basic and acidic residues" evidence="1">
    <location>
        <begin position="230"/>
        <end position="250"/>
    </location>
</feature>
<protein>
    <recommendedName>
        <fullName evidence="3">Cyclic nucleotide-binding domain-containing protein</fullName>
    </recommendedName>
</protein>
<dbReference type="InterPro" id="IPR050503">
    <property type="entry name" value="cAMP-dep_PK_reg_su-like"/>
</dbReference>
<evidence type="ECO:0000256" key="1">
    <source>
        <dbReference type="SAM" id="MobiDB-lite"/>
    </source>
</evidence>
<evidence type="ECO:0000259" key="3">
    <source>
        <dbReference type="PROSITE" id="PS50042"/>
    </source>
</evidence>
<dbReference type="Gene3D" id="2.60.120.10">
    <property type="entry name" value="Jelly Rolls"/>
    <property type="match status" value="1"/>
</dbReference>
<dbReference type="SUPFAM" id="SSF51206">
    <property type="entry name" value="cAMP-binding domain-like"/>
    <property type="match status" value="1"/>
</dbReference>
<keyword evidence="5" id="KW-1185">Reference proteome</keyword>